<proteinExistence type="predicted"/>
<gene>
    <name evidence="1" type="ORF">NRB56_71770</name>
</gene>
<dbReference type="Proteomes" id="UP000431401">
    <property type="component" value="Unassembled WGS sequence"/>
</dbReference>
<dbReference type="AlphaFoldDB" id="A0A7K0E1A3"/>
<dbReference type="RefSeq" id="WP_227838618.1">
    <property type="nucleotide sequence ID" value="NZ_WEGI01000021.1"/>
</dbReference>
<keyword evidence="2" id="KW-1185">Reference proteome</keyword>
<name>A0A7K0E1A3_9NOCA</name>
<sequence>MSVTSIAVVRARAREHMLRYRLLVMTPTAAQAVCEAGGWLFDRVMAGWDVTVLTATAADPGAIPIRILGADVIRLADFVRGQQPGPPPQGIAVIGDVCRSSEPARRMVADRLDAGDCEITVGGRGDVWPDRVADTIDYRPSAAAQVFKRHALAQSTHMCEAPLDRESLRHTGTAVPTVLPPQRIRRARMR</sequence>
<comment type="caution">
    <text evidence="1">The sequence shown here is derived from an EMBL/GenBank/DDBJ whole genome shotgun (WGS) entry which is preliminary data.</text>
</comment>
<accession>A0A7K0E1A3</accession>
<dbReference type="EMBL" id="WEGI01000021">
    <property type="protein sequence ID" value="MQY31568.1"/>
    <property type="molecule type" value="Genomic_DNA"/>
</dbReference>
<organism evidence="1 2">
    <name type="scientific">Nocardia aurantia</name>
    <dbReference type="NCBI Taxonomy" id="2585199"/>
    <lineage>
        <taxon>Bacteria</taxon>
        <taxon>Bacillati</taxon>
        <taxon>Actinomycetota</taxon>
        <taxon>Actinomycetes</taxon>
        <taxon>Mycobacteriales</taxon>
        <taxon>Nocardiaceae</taxon>
        <taxon>Nocardia</taxon>
    </lineage>
</organism>
<evidence type="ECO:0000313" key="1">
    <source>
        <dbReference type="EMBL" id="MQY31568.1"/>
    </source>
</evidence>
<evidence type="ECO:0000313" key="2">
    <source>
        <dbReference type="Proteomes" id="UP000431401"/>
    </source>
</evidence>
<reference evidence="1 2" key="1">
    <citation type="submission" date="2019-10" db="EMBL/GenBank/DDBJ databases">
        <title>Nocardia macrotermitis sp. nov. and Nocardia aurantia sp. nov., isolated from the gut of fungus growing-termite Macrotermes natalensis.</title>
        <authorList>
            <person name="Benndorf R."/>
            <person name="Schwitalla J."/>
            <person name="Martin K."/>
            <person name="De Beer W."/>
            <person name="Kaster A.-K."/>
            <person name="Vollmers J."/>
            <person name="Poulsen M."/>
            <person name="Beemelmanns C."/>
        </authorList>
    </citation>
    <scope>NUCLEOTIDE SEQUENCE [LARGE SCALE GENOMIC DNA]</scope>
    <source>
        <strain evidence="1 2">RB56</strain>
    </source>
</reference>
<protein>
    <submittedName>
        <fullName evidence="1">Uncharacterized protein</fullName>
    </submittedName>
</protein>